<keyword evidence="12" id="KW-1185">Reference proteome</keyword>
<keyword evidence="5" id="KW-0677">Repeat</keyword>
<dbReference type="PANTHER" id="PTHR15454:SF73">
    <property type="entry name" value="DYNEIN AXONEMAL LIGHT CHAIN 1"/>
    <property type="match status" value="1"/>
</dbReference>
<sequence>MYSFLQAKGIPVKEAIKIWETKSGKKAAEATELKLIGQQPPIDKLDASLSALVNCEKLKNFIFGKKLDKITSRFAPEFHLPVVVVLQVRWNPYQEAIGDSLEELWISYNLIEKLKGVNALKKLQVLYMSNNLVKDWAEFQRLAELPVLEDLVFVGTFHMLLCLHVTCWVRYCSFP</sequence>
<evidence type="ECO:0000313" key="12">
    <source>
        <dbReference type="Proteomes" id="UP000694941"/>
    </source>
</evidence>
<accession>A0ABM1TI90</accession>
<evidence type="ECO:0000313" key="13">
    <source>
        <dbReference type="RefSeq" id="XP_022255596.1"/>
    </source>
</evidence>
<evidence type="ECO:0000256" key="8">
    <source>
        <dbReference type="ARBA" id="ARBA00023212"/>
    </source>
</evidence>
<dbReference type="PROSITE" id="PS51450">
    <property type="entry name" value="LRR"/>
    <property type="match status" value="2"/>
</dbReference>
<dbReference type="PANTHER" id="PTHR15454">
    <property type="entry name" value="NISCHARIN RELATED"/>
    <property type="match status" value="1"/>
</dbReference>
<name>A0ABM1TI90_LIMPO</name>
<keyword evidence="8" id="KW-0206">Cytoskeleton</keyword>
<evidence type="ECO:0000256" key="9">
    <source>
        <dbReference type="ARBA" id="ARBA00023273"/>
    </source>
</evidence>
<organism evidence="12 13">
    <name type="scientific">Limulus polyphemus</name>
    <name type="common">Atlantic horseshoe crab</name>
    <dbReference type="NCBI Taxonomy" id="6850"/>
    <lineage>
        <taxon>Eukaryota</taxon>
        <taxon>Metazoa</taxon>
        <taxon>Ecdysozoa</taxon>
        <taxon>Arthropoda</taxon>
        <taxon>Chelicerata</taxon>
        <taxon>Merostomata</taxon>
        <taxon>Xiphosura</taxon>
        <taxon>Limulidae</taxon>
        <taxon>Limulus</taxon>
    </lineage>
</organism>
<evidence type="ECO:0000256" key="6">
    <source>
        <dbReference type="ARBA" id="ARBA00023017"/>
    </source>
</evidence>
<dbReference type="Proteomes" id="UP000694941">
    <property type="component" value="Unplaced"/>
</dbReference>
<keyword evidence="4" id="KW-0493">Microtubule</keyword>
<dbReference type="RefSeq" id="XP_022255596.1">
    <property type="nucleotide sequence ID" value="XM_022399888.1"/>
</dbReference>
<evidence type="ECO:0000256" key="11">
    <source>
        <dbReference type="ARBA" id="ARBA00049760"/>
    </source>
</evidence>
<keyword evidence="3" id="KW-0433">Leucine-rich repeat</keyword>
<evidence type="ECO:0000256" key="4">
    <source>
        <dbReference type="ARBA" id="ARBA00022701"/>
    </source>
</evidence>
<comment type="subcellular location">
    <subcellularLocation>
        <location evidence="1">Cytoplasm</location>
        <location evidence="1">Cytoskeleton</location>
        <location evidence="1">Cilium axoneme</location>
    </subcellularLocation>
</comment>
<dbReference type="SUPFAM" id="SSF52058">
    <property type="entry name" value="L domain-like"/>
    <property type="match status" value="1"/>
</dbReference>
<evidence type="ECO:0000256" key="10">
    <source>
        <dbReference type="ARBA" id="ARBA00049659"/>
    </source>
</evidence>
<dbReference type="Pfam" id="PF12799">
    <property type="entry name" value="LRR_4"/>
    <property type="match status" value="1"/>
</dbReference>
<dbReference type="InterPro" id="IPR032675">
    <property type="entry name" value="LRR_dom_sf"/>
</dbReference>
<keyword evidence="7" id="KW-0505">Motor protein</keyword>
<comment type="similarity">
    <text evidence="10">Belongs to the dynein light chain LC1-type family.</text>
</comment>
<keyword evidence="9" id="KW-0966">Cell projection</keyword>
<keyword evidence="6" id="KW-0243">Dynein</keyword>
<gene>
    <name evidence="13" type="primary">LOC106471279</name>
</gene>
<dbReference type="InterPro" id="IPR001611">
    <property type="entry name" value="Leu-rich_rpt"/>
</dbReference>
<evidence type="ECO:0000256" key="2">
    <source>
        <dbReference type="ARBA" id="ARBA00022490"/>
    </source>
</evidence>
<reference evidence="13" key="1">
    <citation type="submission" date="2025-08" db="UniProtKB">
        <authorList>
            <consortium name="RefSeq"/>
        </authorList>
    </citation>
    <scope>IDENTIFICATION</scope>
    <source>
        <tissue evidence="13">Muscle</tissue>
    </source>
</reference>
<dbReference type="InterPro" id="IPR025875">
    <property type="entry name" value="Leu-rich_rpt_4"/>
</dbReference>
<dbReference type="GeneID" id="106471279"/>
<keyword evidence="2" id="KW-0963">Cytoplasm</keyword>
<evidence type="ECO:0000256" key="7">
    <source>
        <dbReference type="ARBA" id="ARBA00023175"/>
    </source>
</evidence>
<evidence type="ECO:0000256" key="1">
    <source>
        <dbReference type="ARBA" id="ARBA00004430"/>
    </source>
</evidence>
<evidence type="ECO:0000256" key="5">
    <source>
        <dbReference type="ARBA" id="ARBA00022737"/>
    </source>
</evidence>
<protein>
    <recommendedName>
        <fullName evidence="11">Dynein axonemal light chain 1</fullName>
    </recommendedName>
</protein>
<proteinExistence type="inferred from homology"/>
<evidence type="ECO:0000256" key="3">
    <source>
        <dbReference type="ARBA" id="ARBA00022614"/>
    </source>
</evidence>
<dbReference type="Gene3D" id="3.80.10.10">
    <property type="entry name" value="Ribonuclease Inhibitor"/>
    <property type="match status" value="1"/>
</dbReference>